<accession>A0A9P6DR75</accession>
<dbReference type="OrthoDB" id="8026949at2759"/>
<proteinExistence type="predicted"/>
<dbReference type="InterPro" id="IPR021109">
    <property type="entry name" value="Peptidase_aspartic_dom_sf"/>
</dbReference>
<keyword evidence="2" id="KW-0479">Metal-binding</keyword>
<dbReference type="Gene3D" id="2.40.70.10">
    <property type="entry name" value="Acid Proteases"/>
    <property type="match status" value="1"/>
</dbReference>
<feature type="region of interest" description="Disordered" evidence="3">
    <location>
        <begin position="610"/>
        <end position="636"/>
    </location>
</feature>
<keyword evidence="6" id="KW-1185">Reference proteome</keyword>
<evidence type="ECO:0000256" key="3">
    <source>
        <dbReference type="SAM" id="MobiDB-lite"/>
    </source>
</evidence>
<evidence type="ECO:0000256" key="1">
    <source>
        <dbReference type="ARBA" id="ARBA00022664"/>
    </source>
</evidence>
<dbReference type="Proteomes" id="UP000886523">
    <property type="component" value="Unassembled WGS sequence"/>
</dbReference>
<evidence type="ECO:0000256" key="2">
    <source>
        <dbReference type="PROSITE-ProRule" id="PRU00047"/>
    </source>
</evidence>
<comment type="caution">
    <text evidence="5">The sequence shown here is derived from an EMBL/GenBank/DDBJ whole genome shotgun (WGS) entry which is preliminary data.</text>
</comment>
<feature type="domain" description="CCHC-type" evidence="4">
    <location>
        <begin position="285"/>
        <end position="301"/>
    </location>
</feature>
<dbReference type="AlphaFoldDB" id="A0A9P6DR75"/>
<evidence type="ECO:0000259" key="4">
    <source>
        <dbReference type="PROSITE" id="PS50158"/>
    </source>
</evidence>
<name>A0A9P6DR75_9AGAM</name>
<dbReference type="EMBL" id="MU128994">
    <property type="protein sequence ID" value="KAF9511881.1"/>
    <property type="molecule type" value="Genomic_DNA"/>
</dbReference>
<feature type="region of interest" description="Disordered" evidence="3">
    <location>
        <begin position="382"/>
        <end position="407"/>
    </location>
</feature>
<keyword evidence="2" id="KW-0862">Zinc</keyword>
<gene>
    <name evidence="5" type="ORF">BS47DRAFT_1363522</name>
</gene>
<feature type="region of interest" description="Disordered" evidence="3">
    <location>
        <begin position="180"/>
        <end position="229"/>
    </location>
</feature>
<dbReference type="GO" id="GO:0003676">
    <property type="term" value="F:nucleic acid binding"/>
    <property type="evidence" value="ECO:0007669"/>
    <property type="project" value="InterPro"/>
</dbReference>
<dbReference type="Pfam" id="PF13352">
    <property type="entry name" value="DUF4100"/>
    <property type="match status" value="1"/>
</dbReference>
<keyword evidence="2" id="KW-0863">Zinc-finger</keyword>
<dbReference type="GO" id="GO:0006397">
    <property type="term" value="P:mRNA processing"/>
    <property type="evidence" value="ECO:0007669"/>
    <property type="project" value="UniProtKB-KW"/>
</dbReference>
<sequence>MSTTTFTHMLGPRSRDTPRFKGKRVLCFLTEYEFCTIAAHLTPSQTICQITRYCNTKSEGFIESLDEYYSDDWEAFKACLLDYYPSEEEKPYYKLDHLLKLVRKDRKLSSVEKFDNYIQEFTIIARALEDRKHSHRLIRHVLRHSKQWTDLTNPPPMKEATQAIKLHLKRDLYHIPDDEGLNMALEDGSSSDTSESDDESGTDNTDDKSKRVKSKKYQSKVEAKQKKEETVLKPLETKAQDSGDLMKSNINDLAEKIRRLTLALGQLDPNKVMRRQGKFTASSIKCFMCGEQGHSLKYCPETKAFIAKKVLKVSSEGRLLQLDGSDLPRRDIDNGGVVRILRDQIANALNVEMEHLRGFELLNQEFAIFGNYEYKVFPAERKQGDGEPKWNEPHTKDNPKGKKAEHPNRAYVELPQRSVNQVPPVENPKVPTILKKETCIAEPTPTAPNEDIEMWDGTSIGPTRHKQKEAAEDKKAPASKVKPKRKSSLEDVVVRDKTDQIKKRASPAYCFANELQEKVDTEVLFWSLMDKEVTVKLGDILGSSFELGKRLQLATKMQRVPIKSEIAGSHNVEATVNSLEHTDESKYESQVPYSSELSLDLASEYLVESSDNLPSTEATELKPGKPPKRPLINRPPKKLLDREINVVAFKSDESEDNYALDDMMVMAKIQGTIMGQACTMLIDSGSELNMMVQSTQVKLELPMDPSGKDWILCGVSGHQVNLVGLCHNVPIQSKGHYPWSTLAILLLCEN</sequence>
<reference evidence="5" key="1">
    <citation type="journal article" date="2020" name="Nat. Commun.">
        <title>Large-scale genome sequencing of mycorrhizal fungi provides insights into the early evolution of symbiotic traits.</title>
        <authorList>
            <person name="Miyauchi S."/>
            <person name="Kiss E."/>
            <person name="Kuo A."/>
            <person name="Drula E."/>
            <person name="Kohler A."/>
            <person name="Sanchez-Garcia M."/>
            <person name="Morin E."/>
            <person name="Andreopoulos B."/>
            <person name="Barry K.W."/>
            <person name="Bonito G."/>
            <person name="Buee M."/>
            <person name="Carver A."/>
            <person name="Chen C."/>
            <person name="Cichocki N."/>
            <person name="Clum A."/>
            <person name="Culley D."/>
            <person name="Crous P.W."/>
            <person name="Fauchery L."/>
            <person name="Girlanda M."/>
            <person name="Hayes R.D."/>
            <person name="Keri Z."/>
            <person name="LaButti K."/>
            <person name="Lipzen A."/>
            <person name="Lombard V."/>
            <person name="Magnuson J."/>
            <person name="Maillard F."/>
            <person name="Murat C."/>
            <person name="Nolan M."/>
            <person name="Ohm R.A."/>
            <person name="Pangilinan J."/>
            <person name="Pereira M.F."/>
            <person name="Perotto S."/>
            <person name="Peter M."/>
            <person name="Pfister S."/>
            <person name="Riley R."/>
            <person name="Sitrit Y."/>
            <person name="Stielow J.B."/>
            <person name="Szollosi G."/>
            <person name="Zifcakova L."/>
            <person name="Stursova M."/>
            <person name="Spatafora J.W."/>
            <person name="Tedersoo L."/>
            <person name="Vaario L.M."/>
            <person name="Yamada A."/>
            <person name="Yan M."/>
            <person name="Wang P."/>
            <person name="Xu J."/>
            <person name="Bruns T."/>
            <person name="Baldrian P."/>
            <person name="Vilgalys R."/>
            <person name="Dunand C."/>
            <person name="Henrissat B."/>
            <person name="Grigoriev I.V."/>
            <person name="Hibbett D."/>
            <person name="Nagy L.G."/>
            <person name="Martin F.M."/>
        </authorList>
    </citation>
    <scope>NUCLEOTIDE SEQUENCE</scope>
    <source>
        <strain evidence="5">UP504</strain>
    </source>
</reference>
<dbReference type="InterPro" id="IPR001878">
    <property type="entry name" value="Znf_CCHC"/>
</dbReference>
<evidence type="ECO:0000313" key="5">
    <source>
        <dbReference type="EMBL" id="KAF9511881.1"/>
    </source>
</evidence>
<dbReference type="InterPro" id="IPR025165">
    <property type="entry name" value="DUF4100"/>
</dbReference>
<evidence type="ECO:0000313" key="6">
    <source>
        <dbReference type="Proteomes" id="UP000886523"/>
    </source>
</evidence>
<feature type="region of interest" description="Disordered" evidence="3">
    <location>
        <begin position="442"/>
        <end position="493"/>
    </location>
</feature>
<dbReference type="GO" id="GO:0008270">
    <property type="term" value="F:zinc ion binding"/>
    <property type="evidence" value="ECO:0007669"/>
    <property type="project" value="UniProtKB-KW"/>
</dbReference>
<protein>
    <recommendedName>
        <fullName evidence="4">CCHC-type domain-containing protein</fullName>
    </recommendedName>
</protein>
<organism evidence="5 6">
    <name type="scientific">Hydnum rufescens UP504</name>
    <dbReference type="NCBI Taxonomy" id="1448309"/>
    <lineage>
        <taxon>Eukaryota</taxon>
        <taxon>Fungi</taxon>
        <taxon>Dikarya</taxon>
        <taxon>Basidiomycota</taxon>
        <taxon>Agaricomycotina</taxon>
        <taxon>Agaricomycetes</taxon>
        <taxon>Cantharellales</taxon>
        <taxon>Hydnaceae</taxon>
        <taxon>Hydnum</taxon>
    </lineage>
</organism>
<dbReference type="InterPro" id="IPR036875">
    <property type="entry name" value="Znf_CCHC_sf"/>
</dbReference>
<dbReference type="PROSITE" id="PS50158">
    <property type="entry name" value="ZF_CCHC"/>
    <property type="match status" value="1"/>
</dbReference>
<dbReference type="SUPFAM" id="SSF57756">
    <property type="entry name" value="Retrovirus zinc finger-like domains"/>
    <property type="match status" value="1"/>
</dbReference>
<dbReference type="CDD" id="cd00303">
    <property type="entry name" value="retropepsin_like"/>
    <property type="match status" value="1"/>
</dbReference>
<keyword evidence="1" id="KW-0507">mRNA processing</keyword>
<feature type="compositionally biased region" description="Basic and acidic residues" evidence="3">
    <location>
        <begin position="219"/>
        <end position="229"/>
    </location>
</feature>